<dbReference type="RefSeq" id="WP_131017707.1">
    <property type="nucleotide sequence ID" value="NZ_SIRE01000030.1"/>
</dbReference>
<dbReference type="GO" id="GO:0005829">
    <property type="term" value="C:cytosol"/>
    <property type="evidence" value="ECO:0007669"/>
    <property type="project" value="TreeGrafter"/>
</dbReference>
<dbReference type="PANTHER" id="PTHR12304">
    <property type="entry name" value="INOSINE-URIDINE PREFERRING NUCLEOSIDE HYDROLASE"/>
    <property type="match status" value="1"/>
</dbReference>
<protein>
    <submittedName>
        <fullName evidence="4">Nucleoside hydrolase</fullName>
    </submittedName>
</protein>
<evidence type="ECO:0000256" key="1">
    <source>
        <dbReference type="ARBA" id="ARBA00022801"/>
    </source>
</evidence>
<dbReference type="SUPFAM" id="SSF53590">
    <property type="entry name" value="Nucleoside hydrolase"/>
    <property type="match status" value="1"/>
</dbReference>
<keyword evidence="5" id="KW-1185">Reference proteome</keyword>
<keyword evidence="2" id="KW-0326">Glycosidase</keyword>
<evidence type="ECO:0000256" key="2">
    <source>
        <dbReference type="ARBA" id="ARBA00023295"/>
    </source>
</evidence>
<accession>A0A4Q9DHV4</accession>
<dbReference type="InterPro" id="IPR001910">
    <property type="entry name" value="Inosine/uridine_hydrolase_dom"/>
</dbReference>
<dbReference type="GO" id="GO:0008477">
    <property type="term" value="F:purine nucleosidase activity"/>
    <property type="evidence" value="ECO:0007669"/>
    <property type="project" value="TreeGrafter"/>
</dbReference>
<dbReference type="GO" id="GO:0006152">
    <property type="term" value="P:purine nucleoside catabolic process"/>
    <property type="evidence" value="ECO:0007669"/>
    <property type="project" value="TreeGrafter"/>
</dbReference>
<dbReference type="InterPro" id="IPR036452">
    <property type="entry name" value="Ribo_hydro-like"/>
</dbReference>
<dbReference type="OrthoDB" id="2530052at2"/>
<dbReference type="PANTHER" id="PTHR12304:SF4">
    <property type="entry name" value="URIDINE NUCLEOSIDASE"/>
    <property type="match status" value="1"/>
</dbReference>
<dbReference type="Pfam" id="PF01156">
    <property type="entry name" value="IU_nuc_hydro"/>
    <property type="match status" value="1"/>
</dbReference>
<dbReference type="EMBL" id="SIRE01000030">
    <property type="protein sequence ID" value="TBL70769.1"/>
    <property type="molecule type" value="Genomic_DNA"/>
</dbReference>
<feature type="domain" description="Inosine/uridine-preferring nucleoside hydrolase" evidence="3">
    <location>
        <begin position="25"/>
        <end position="255"/>
    </location>
</feature>
<evidence type="ECO:0000313" key="4">
    <source>
        <dbReference type="EMBL" id="TBL70769.1"/>
    </source>
</evidence>
<dbReference type="AlphaFoldDB" id="A0A4Q9DHV4"/>
<dbReference type="InterPro" id="IPR023186">
    <property type="entry name" value="IUNH"/>
</dbReference>
<comment type="caution">
    <text evidence="4">The sequence shown here is derived from an EMBL/GenBank/DDBJ whole genome shotgun (WGS) entry which is preliminary data.</text>
</comment>
<name>A0A4Q9DHV4_9BACL</name>
<organism evidence="4 5">
    <name type="scientific">Paenibacillus thalictri</name>
    <dbReference type="NCBI Taxonomy" id="2527873"/>
    <lineage>
        <taxon>Bacteria</taxon>
        <taxon>Bacillati</taxon>
        <taxon>Bacillota</taxon>
        <taxon>Bacilli</taxon>
        <taxon>Bacillales</taxon>
        <taxon>Paenibacillaceae</taxon>
        <taxon>Paenibacillus</taxon>
    </lineage>
</organism>
<proteinExistence type="predicted"/>
<evidence type="ECO:0000313" key="5">
    <source>
        <dbReference type="Proteomes" id="UP000293142"/>
    </source>
</evidence>
<dbReference type="Gene3D" id="3.90.245.10">
    <property type="entry name" value="Ribonucleoside hydrolase-like"/>
    <property type="match status" value="1"/>
</dbReference>
<reference evidence="4 5" key="1">
    <citation type="submission" date="2019-02" db="EMBL/GenBank/DDBJ databases">
        <title>Paenibacillus sp. nov., isolated from surface-sterilized tissue of Thalictrum simplex L.</title>
        <authorList>
            <person name="Tuo L."/>
        </authorList>
    </citation>
    <scope>NUCLEOTIDE SEQUENCE [LARGE SCALE GENOMIC DNA]</scope>
    <source>
        <strain evidence="4 5">N2SHLJ1</strain>
    </source>
</reference>
<gene>
    <name evidence="4" type="ORF">EYB31_32635</name>
</gene>
<keyword evidence="1 4" id="KW-0378">Hydrolase</keyword>
<dbReference type="Proteomes" id="UP000293142">
    <property type="component" value="Unassembled WGS sequence"/>
</dbReference>
<sequence length="302" mass="34367">MNYPALSPEQLLQRLEPPKGKVRMVLDTDTFNEIDDQFAVIYAMQSKDKMEIEAFYAAPFYNHLSSGPKDGMEKSYDELLKIMKVMGKDGAYPIYRGSEAYLPGPHTPVDSEAARDLVKRAMASPDDDPLYVVAIGAITNVASAILLEPKIIEKIVVVWLGGHALHWPNTKEFNLYQDLHASRIVLDSGVPLVLIPCKGVSSHLITTLAEVEAHVKDKGEMGHYLYETYKGCSEDHYGYSRVIWDISTIAYLNDERWTPSSLMHSPLLSEDFRWSFDSSRHFIRYVWNINRDSVFKDLFNKL</sequence>
<evidence type="ECO:0000259" key="3">
    <source>
        <dbReference type="Pfam" id="PF01156"/>
    </source>
</evidence>